<feature type="transmembrane region" description="Helical" evidence="5">
    <location>
        <begin position="502"/>
        <end position="520"/>
    </location>
</feature>
<reference key="1">
    <citation type="journal article" date="2014" name="PLoS Genet.">
        <title>Signature Gene Expression Reveals Novel Clues to the Molecular Mechanisms of Dimorphic Transition in Penicillium marneffei.</title>
        <authorList>
            <person name="Yang E."/>
            <person name="Wang G."/>
            <person name="Cai J."/>
            <person name="Woo P.C."/>
            <person name="Lau S.K."/>
            <person name="Yuen K.-Y."/>
            <person name="Chow W.-N."/>
            <person name="Lin X."/>
        </authorList>
    </citation>
    <scope>NUCLEOTIDE SEQUENCE [LARGE SCALE GENOMIC DNA]</scope>
    <source>
        <strain>PM1</strain>
    </source>
</reference>
<name>A0A093UQX5_TALMA</name>
<comment type="subcellular location">
    <subcellularLocation>
        <location evidence="1">Membrane</location>
        <topology evidence="1">Multi-pass membrane protein</topology>
    </subcellularLocation>
</comment>
<evidence type="ECO:0000256" key="1">
    <source>
        <dbReference type="ARBA" id="ARBA00004141"/>
    </source>
</evidence>
<dbReference type="Pfam" id="PF07690">
    <property type="entry name" value="MFS_1"/>
    <property type="match status" value="1"/>
</dbReference>
<feature type="transmembrane region" description="Helical" evidence="5">
    <location>
        <begin position="364"/>
        <end position="385"/>
    </location>
</feature>
<dbReference type="GO" id="GO:0022857">
    <property type="term" value="F:transmembrane transporter activity"/>
    <property type="evidence" value="ECO:0007669"/>
    <property type="project" value="InterPro"/>
</dbReference>
<keyword evidence="2 5" id="KW-0812">Transmembrane</keyword>
<keyword evidence="4 5" id="KW-0472">Membrane</keyword>
<feature type="transmembrane region" description="Helical" evidence="5">
    <location>
        <begin position="391"/>
        <end position="415"/>
    </location>
</feature>
<dbReference type="AlphaFoldDB" id="A0A093UQX5"/>
<dbReference type="GO" id="GO:0005886">
    <property type="term" value="C:plasma membrane"/>
    <property type="evidence" value="ECO:0007669"/>
    <property type="project" value="TreeGrafter"/>
</dbReference>
<feature type="domain" description="Major facilitator superfamily (MFS) profile" evidence="6">
    <location>
        <begin position="30"/>
        <end position="525"/>
    </location>
</feature>
<reference evidence="7" key="2">
    <citation type="journal article" date="2014" name="PLoS Genet.">
        <title>Signature gene expression reveals novel clues to the molecular mechanisms of dimorphic transition in Penicillium marneffei.</title>
        <authorList>
            <person name="Yang E."/>
            <person name="Wang G."/>
            <person name="Cai J."/>
            <person name="Woo P.C."/>
            <person name="Lau S.K."/>
            <person name="Yuen K.-Y."/>
            <person name="Chow W.-N."/>
            <person name="Lin X."/>
        </authorList>
    </citation>
    <scope>NUCLEOTIDE SEQUENCE</scope>
    <source>
        <strain evidence="7">PM1</strain>
    </source>
</reference>
<dbReference type="SUPFAM" id="SSF103473">
    <property type="entry name" value="MFS general substrate transporter"/>
    <property type="match status" value="2"/>
</dbReference>
<accession>A0A093UQX5</accession>
<dbReference type="eggNOG" id="KOG0254">
    <property type="taxonomic scope" value="Eukaryota"/>
</dbReference>
<dbReference type="InterPro" id="IPR020846">
    <property type="entry name" value="MFS_dom"/>
</dbReference>
<keyword evidence="3 5" id="KW-1133">Transmembrane helix</keyword>
<gene>
    <name evidence="7" type="ORF">GQ26_0410020</name>
</gene>
<sequence>MEEGNFTDLETIVEADETATWEAGRRAWSIVLTLAFVSLIVALDATILVTALPTISADLNGSGSASFWVGTSYLLASSVLMPFMGSLSDILGRREILTAALLFFTVGSTVAGVAQSMDILLLGRVLQGVGGAGILPMTQIVLCDIVPLRFRPKYASVAQLAWAIGSITGPLIGGLMVQHVTWRWIFYLNLPFCGISMVIVPFIIRLRTKQSSILAKLARIDWIGGSLFIGSMTSFLMAVTWGGVDHAWDSAATLAPLLIGIVGTVVSILWEKWGAREPFIRLAIFSNRSALAGYYCAMTQGLVVRILSFTKFGSFHSAVLRFVIFHLGQSILAGPYRCLCYPCEQRPRSNRNHRIVAISRTGRIRWALWSGWIFEVLASGLLILMDGSITTWRWVLILMTVGLGHGLLLQALTFVPQTMAKDTDESYAATMYNFSRTFGMAFGVAIGGTMFQNRLKQHLISAGLDATIASNADQYVAVLNTMTDQSLRDGILAAYAASFKNVFELSLALTVLGALVSLLIRKSVFDRKHVTEHVLEEKHTSSSKGSSSGDESV</sequence>
<feature type="transmembrane region" description="Helical" evidence="5">
    <location>
        <begin position="30"/>
        <end position="53"/>
    </location>
</feature>
<dbReference type="Gene3D" id="1.20.1720.10">
    <property type="entry name" value="Multidrug resistance protein D"/>
    <property type="match status" value="1"/>
</dbReference>
<feature type="transmembrane region" description="Helical" evidence="5">
    <location>
        <begin position="250"/>
        <end position="270"/>
    </location>
</feature>
<feature type="transmembrane region" description="Helical" evidence="5">
    <location>
        <begin position="160"/>
        <end position="178"/>
    </location>
</feature>
<dbReference type="InterPro" id="IPR036259">
    <property type="entry name" value="MFS_trans_sf"/>
</dbReference>
<dbReference type="InterPro" id="IPR011701">
    <property type="entry name" value="MFS"/>
</dbReference>
<dbReference type="PANTHER" id="PTHR23501:SF94">
    <property type="entry name" value="MAJOR FACILITATOR SUPERFAMILY (MFS) PROFILE DOMAIN-CONTAINING PROTEIN"/>
    <property type="match status" value="1"/>
</dbReference>
<feature type="transmembrane region" description="Helical" evidence="5">
    <location>
        <begin position="65"/>
        <end position="84"/>
    </location>
</feature>
<feature type="transmembrane region" description="Helical" evidence="5">
    <location>
        <begin position="427"/>
        <end position="451"/>
    </location>
</feature>
<feature type="transmembrane region" description="Helical" evidence="5">
    <location>
        <begin position="96"/>
        <end position="114"/>
    </location>
</feature>
<dbReference type="EMBL" id="JPOX01000041">
    <property type="protein sequence ID" value="KFX42692.1"/>
    <property type="molecule type" value="Genomic_DNA"/>
</dbReference>
<proteinExistence type="predicted"/>
<evidence type="ECO:0000259" key="6">
    <source>
        <dbReference type="PROSITE" id="PS50850"/>
    </source>
</evidence>
<comment type="caution">
    <text evidence="7">The sequence shown here is derived from an EMBL/GenBank/DDBJ whole genome shotgun (WGS) entry which is preliminary data.</text>
</comment>
<feature type="transmembrane region" description="Helical" evidence="5">
    <location>
        <begin position="184"/>
        <end position="204"/>
    </location>
</feature>
<feature type="transmembrane region" description="Helical" evidence="5">
    <location>
        <begin position="322"/>
        <end position="343"/>
    </location>
</feature>
<organism evidence="7">
    <name type="scientific">Talaromyces marneffei PM1</name>
    <dbReference type="NCBI Taxonomy" id="1077442"/>
    <lineage>
        <taxon>Eukaryota</taxon>
        <taxon>Fungi</taxon>
        <taxon>Dikarya</taxon>
        <taxon>Ascomycota</taxon>
        <taxon>Pezizomycotina</taxon>
        <taxon>Eurotiomycetes</taxon>
        <taxon>Eurotiomycetidae</taxon>
        <taxon>Eurotiales</taxon>
        <taxon>Trichocomaceae</taxon>
        <taxon>Talaromyces</taxon>
        <taxon>Talaromyces sect. Talaromyces</taxon>
    </lineage>
</organism>
<protein>
    <submittedName>
        <fullName evidence="7">Putative MFS-type transporter</fullName>
    </submittedName>
</protein>
<feature type="transmembrane region" description="Helical" evidence="5">
    <location>
        <begin position="126"/>
        <end position="148"/>
    </location>
</feature>
<dbReference type="PROSITE" id="PS50850">
    <property type="entry name" value="MFS"/>
    <property type="match status" value="1"/>
</dbReference>
<feature type="transmembrane region" description="Helical" evidence="5">
    <location>
        <begin position="225"/>
        <end position="244"/>
    </location>
</feature>
<dbReference type="HOGENOM" id="CLU_000960_22_0_1"/>
<evidence type="ECO:0000256" key="4">
    <source>
        <dbReference type="ARBA" id="ARBA00023136"/>
    </source>
</evidence>
<dbReference type="PANTHER" id="PTHR23501">
    <property type="entry name" value="MAJOR FACILITATOR SUPERFAMILY"/>
    <property type="match status" value="1"/>
</dbReference>
<evidence type="ECO:0000256" key="2">
    <source>
        <dbReference type="ARBA" id="ARBA00022692"/>
    </source>
</evidence>
<evidence type="ECO:0000256" key="3">
    <source>
        <dbReference type="ARBA" id="ARBA00022989"/>
    </source>
</evidence>
<feature type="transmembrane region" description="Helical" evidence="5">
    <location>
        <begin position="291"/>
        <end position="310"/>
    </location>
</feature>
<evidence type="ECO:0000256" key="5">
    <source>
        <dbReference type="SAM" id="Phobius"/>
    </source>
</evidence>
<evidence type="ECO:0000313" key="7">
    <source>
        <dbReference type="EMBL" id="KFX42692.1"/>
    </source>
</evidence>